<organism evidence="6 7">
    <name type="scientific">Aristolochia fimbriata</name>
    <name type="common">White veined hardy Dutchman's pipe vine</name>
    <dbReference type="NCBI Taxonomy" id="158543"/>
    <lineage>
        <taxon>Eukaryota</taxon>
        <taxon>Viridiplantae</taxon>
        <taxon>Streptophyta</taxon>
        <taxon>Embryophyta</taxon>
        <taxon>Tracheophyta</taxon>
        <taxon>Spermatophyta</taxon>
        <taxon>Magnoliopsida</taxon>
        <taxon>Magnoliidae</taxon>
        <taxon>Piperales</taxon>
        <taxon>Aristolochiaceae</taxon>
        <taxon>Aristolochia</taxon>
    </lineage>
</organism>
<dbReference type="PANTHER" id="PTHR46094:SF1">
    <property type="entry name" value="INTEGRATOR COMPLEX SUBUNIT 9"/>
    <property type="match status" value="1"/>
</dbReference>
<protein>
    <recommendedName>
        <fullName evidence="5">Beta-Casp domain-containing protein</fullName>
    </recommendedName>
</protein>
<evidence type="ECO:0000313" key="7">
    <source>
        <dbReference type="Proteomes" id="UP000825729"/>
    </source>
</evidence>
<dbReference type="GO" id="GO:0034472">
    <property type="term" value="P:snRNA 3'-end processing"/>
    <property type="evidence" value="ECO:0007669"/>
    <property type="project" value="TreeGrafter"/>
</dbReference>
<sequence length="656" mass="73362">MKLTCLSQGKGFYFPPSHVLDICGFKILIDCPIDLSTLTIFSPVPFDYNQCVEAQISSDGDSPNSSSGSFKRRRVEKYLEVSDLVCAEPWYKTALNWKLTDVSLIDVVLISSPMAMLGLPFLTRIKEASAKIYATEAAAKLGCLMMEDLVSMHAEYRQYYGPAESGVPHWMEELEALSPVLREIVLGKENTNLGHWQSMYSGCQRVHEENSDTEGAIYLSSSSFVSAHAMDFDYHSLQGNDVIIFSDFSYLHGGKVERKSVGHGSLDLSCSAYNEREAQMVPLVDSDEGSEEVDKLAFISSCIVNTVEQGGSAMIPIGQLGVILLLVEQISLSLEALNLKIPIYMISSVAEETLAFTSIIPEWVSKQRQHKLFSGEALFGHIDLVKEKKLHLFSGIWSSEFVTAWQEPCIVFSPHWSLRLGPVIHLLRRWHEDPRSLLVLEGGVDAELALLPFKPVAMKVLQCSFLSGIRVNKIQPLLENLQPKLVLFPKDLESLLASENMNSTPLLYYCENETLRVPRLSDYYEADMETDLAFQLKPKRMRERDAAMARLRGKLEIICGKYFLVSTNSSPDASQNQLLHWGSIDPDLLLAALKRKGIEGYLRKDTEIAEENYLVQVEQPAKAVIDISRTRTVISMTDNTLVANILQAIESVVDSI</sequence>
<comment type="caution">
    <text evidence="6">The sequence shown here is derived from an EMBL/GenBank/DDBJ whole genome shotgun (WGS) entry which is preliminary data.</text>
</comment>
<dbReference type="PANTHER" id="PTHR46094">
    <property type="entry name" value="INTEGRATOR COMPLEX SUBUNIT 9"/>
    <property type="match status" value="1"/>
</dbReference>
<dbReference type="InterPro" id="IPR022712">
    <property type="entry name" value="Beta_Casp"/>
</dbReference>
<keyword evidence="7" id="KW-1185">Reference proteome</keyword>
<dbReference type="EMBL" id="JAINDJ010000006">
    <property type="protein sequence ID" value="KAG9444988.1"/>
    <property type="molecule type" value="Genomic_DNA"/>
</dbReference>
<dbReference type="GO" id="GO:0005737">
    <property type="term" value="C:cytoplasm"/>
    <property type="evidence" value="ECO:0007669"/>
    <property type="project" value="UniProtKB-SubCell"/>
</dbReference>
<evidence type="ECO:0000256" key="3">
    <source>
        <dbReference type="ARBA" id="ARBA00022490"/>
    </source>
</evidence>
<comment type="subcellular location">
    <subcellularLocation>
        <location evidence="2">Cytoplasm</location>
    </subcellularLocation>
    <subcellularLocation>
        <location evidence="1">Nucleus</location>
    </subcellularLocation>
</comment>
<dbReference type="Gene3D" id="3.40.50.10890">
    <property type="match status" value="1"/>
</dbReference>
<dbReference type="AlphaFoldDB" id="A0AAV7E8E7"/>
<proteinExistence type="predicted"/>
<keyword evidence="3" id="KW-0963">Cytoplasm</keyword>
<accession>A0AAV7E8E7</accession>
<dbReference type="Gene3D" id="3.60.15.10">
    <property type="entry name" value="Ribonuclease Z/Hydroxyacylglutathione hydrolase-like"/>
    <property type="match status" value="1"/>
</dbReference>
<keyword evidence="4" id="KW-0539">Nucleus</keyword>
<dbReference type="InterPro" id="IPR036866">
    <property type="entry name" value="RibonucZ/Hydroxyglut_hydro"/>
</dbReference>
<dbReference type="InterPro" id="IPR027074">
    <property type="entry name" value="Integrator_9su"/>
</dbReference>
<dbReference type="Pfam" id="PF10996">
    <property type="entry name" value="Beta-Casp"/>
    <property type="match status" value="1"/>
</dbReference>
<evidence type="ECO:0000256" key="2">
    <source>
        <dbReference type="ARBA" id="ARBA00004496"/>
    </source>
</evidence>
<evidence type="ECO:0000256" key="4">
    <source>
        <dbReference type="ARBA" id="ARBA00023242"/>
    </source>
</evidence>
<reference evidence="6 7" key="1">
    <citation type="submission" date="2021-07" db="EMBL/GenBank/DDBJ databases">
        <title>The Aristolochia fimbriata genome: insights into angiosperm evolution, floral development and chemical biosynthesis.</title>
        <authorList>
            <person name="Jiao Y."/>
        </authorList>
    </citation>
    <scope>NUCLEOTIDE SEQUENCE [LARGE SCALE GENOMIC DNA]</scope>
    <source>
        <strain evidence="6">IBCAS-2021</strain>
        <tissue evidence="6">Leaf</tissue>
    </source>
</reference>
<gene>
    <name evidence="6" type="ORF">H6P81_016328</name>
</gene>
<dbReference type="SUPFAM" id="SSF56281">
    <property type="entry name" value="Metallo-hydrolase/oxidoreductase"/>
    <property type="match status" value="1"/>
</dbReference>
<name>A0AAV7E8E7_ARIFI</name>
<dbReference type="SMART" id="SM01027">
    <property type="entry name" value="Beta-Casp"/>
    <property type="match status" value="1"/>
</dbReference>
<evidence type="ECO:0000256" key="1">
    <source>
        <dbReference type="ARBA" id="ARBA00004123"/>
    </source>
</evidence>
<feature type="domain" description="Beta-Casp" evidence="5">
    <location>
        <begin position="323"/>
        <end position="448"/>
    </location>
</feature>
<evidence type="ECO:0000313" key="6">
    <source>
        <dbReference type="EMBL" id="KAG9444988.1"/>
    </source>
</evidence>
<dbReference type="GO" id="GO:0032039">
    <property type="term" value="C:integrator complex"/>
    <property type="evidence" value="ECO:0007669"/>
    <property type="project" value="InterPro"/>
</dbReference>
<dbReference type="Proteomes" id="UP000825729">
    <property type="component" value="Unassembled WGS sequence"/>
</dbReference>
<evidence type="ECO:0000259" key="5">
    <source>
        <dbReference type="SMART" id="SM01027"/>
    </source>
</evidence>